<organism evidence="7 8">
    <name type="scientific">Claveliimonas bilis</name>
    <dbReference type="NCBI Taxonomy" id="3028070"/>
    <lineage>
        <taxon>Bacteria</taxon>
        <taxon>Bacillati</taxon>
        <taxon>Bacillota</taxon>
        <taxon>Clostridia</taxon>
        <taxon>Lachnospirales</taxon>
        <taxon>Lachnospiraceae</taxon>
        <taxon>Claveliimonas</taxon>
    </lineage>
</organism>
<accession>A0ABN6Z651</accession>
<evidence type="ECO:0000256" key="2">
    <source>
        <dbReference type="ARBA" id="ARBA00010961"/>
    </source>
</evidence>
<proteinExistence type="inferred from homology"/>
<protein>
    <recommendedName>
        <fullName evidence="6">Mutator family transposase</fullName>
    </recommendedName>
</protein>
<dbReference type="PANTHER" id="PTHR33217">
    <property type="entry name" value="TRANSPOSASE FOR INSERTION SEQUENCE ELEMENT IS1081"/>
    <property type="match status" value="1"/>
</dbReference>
<keyword evidence="4 6" id="KW-0238">DNA-binding</keyword>
<keyword evidence="5 6" id="KW-0233">DNA recombination</keyword>
<keyword evidence="8" id="KW-1185">Reference proteome</keyword>
<keyword evidence="3 6" id="KW-0815">Transposition</keyword>
<sequence>MGTKVSPGTISNLNKKAYEHIETWRTRPLSGDYPYVYVDGVYLKRNWGR</sequence>
<evidence type="ECO:0000256" key="3">
    <source>
        <dbReference type="ARBA" id="ARBA00022578"/>
    </source>
</evidence>
<evidence type="ECO:0000256" key="6">
    <source>
        <dbReference type="RuleBase" id="RU365089"/>
    </source>
</evidence>
<keyword evidence="6" id="KW-0814">Transposable element</keyword>
<evidence type="ECO:0000256" key="4">
    <source>
        <dbReference type="ARBA" id="ARBA00023125"/>
    </source>
</evidence>
<comment type="similarity">
    <text evidence="2 6">Belongs to the transposase mutator family.</text>
</comment>
<dbReference type="InterPro" id="IPR001207">
    <property type="entry name" value="Transposase_mutator"/>
</dbReference>
<evidence type="ECO:0000256" key="1">
    <source>
        <dbReference type="ARBA" id="ARBA00002190"/>
    </source>
</evidence>
<evidence type="ECO:0000313" key="8">
    <source>
        <dbReference type="Proteomes" id="UP001305815"/>
    </source>
</evidence>
<dbReference type="Proteomes" id="UP001305815">
    <property type="component" value="Chromosome"/>
</dbReference>
<evidence type="ECO:0000256" key="5">
    <source>
        <dbReference type="ARBA" id="ARBA00023172"/>
    </source>
</evidence>
<evidence type="ECO:0000313" key="7">
    <source>
        <dbReference type="EMBL" id="BDZ78077.1"/>
    </source>
</evidence>
<dbReference type="Pfam" id="PF00872">
    <property type="entry name" value="Transposase_mut"/>
    <property type="match status" value="1"/>
</dbReference>
<dbReference type="EMBL" id="AP027742">
    <property type="protein sequence ID" value="BDZ78077.1"/>
    <property type="molecule type" value="Genomic_DNA"/>
</dbReference>
<gene>
    <name evidence="7" type="ORF">Lac1_22600</name>
</gene>
<name>A0ABN6Z651_9FIRM</name>
<reference evidence="8" key="1">
    <citation type="journal article" date="2023" name="Int. J. Syst. Evol. Microbiol.">
        <title>Claveliimonas bilis gen. nov., sp. nov., deoxycholic acid-producing bacteria isolated from human faeces, and reclassification of Sellimonas monacensis Zenner et al. 2021 as Claveliimonas monacensis comb. nov.</title>
        <authorList>
            <person name="Hisatomi A."/>
            <person name="Kastawa N.W.E.P.G."/>
            <person name="Song I."/>
            <person name="Ohkuma M."/>
            <person name="Fukiya S."/>
            <person name="Sakamoto M."/>
        </authorList>
    </citation>
    <scope>NUCLEOTIDE SEQUENCE [LARGE SCALE GENOMIC DNA]</scope>
    <source>
        <strain evidence="8">12BBH14</strain>
    </source>
</reference>
<comment type="function">
    <text evidence="1 6">Required for the transposition of the insertion element.</text>
</comment>
<dbReference type="PANTHER" id="PTHR33217:SF7">
    <property type="entry name" value="TRANSPOSASE FOR INSERTION SEQUENCE ELEMENT IS1081"/>
    <property type="match status" value="1"/>
</dbReference>